<dbReference type="GO" id="GO:0001650">
    <property type="term" value="C:fibrillar center"/>
    <property type="evidence" value="ECO:0007669"/>
    <property type="project" value="TreeGrafter"/>
</dbReference>
<sequence length="868" mass="98504">MEFSEDWKSLWPVSLSFSPPLLLPNKTSKRRRLEKISIGPLIFNPCRETLIQLFYSPSISPRLPPPYPEVTFPKFLLTSSTLPIASTIASDLRGSQDPETVHNFNALQLLHCPNLEADSDDTMVLAFFPTGDNSDQLGFAVLTLNDSKFMSVKKLKDRSDFFVHSRRLNHRISRLLINPVGDFDVFLSSSSSSFCHTIIGYVMVCTTYSVHWYIVKMPRDVGLGDVVLEYGGHAGFKSLEGSSIVHACWSPHLSNECIVLLENGNLFLFDMSFCLKKINGGTLDVQGRKLCISWGSYLNEKSGSWLSCEFSWHAQLLVVAHSSTLFLVDLRSDSCKVSILLKADLLTTENFDRFVAISQSDSSGFCFAVSLNSLLILCDVRKPSMPVLQWAHKLQNPKYVTVFKLSTLRPTAEDNYDFKWASESGHCILLGSFWNCEFILFFYGPPDDRRGQHAISSVCNSLSSWGVPSELCLSGHECFCGSCLVKEDFLKDLLPVWVDWKQKKHIVLGFAILDGFSLVRLMSSGKLEAQRYVAAWEFNNISGEAHKESMLSITGENFLYDTYDYEEHAKHKFEYLRMDFLKEYLCGNLARLVDNRQKSNQRCAEGNKSKFHHEICEKLKECGTALLRPPHNISVILKKAVTFPTSIHEVALKSIWGSLPMNLLALAAFSAFFNGSKVFSDKTRFLFPFASLSDEQVRSSYDDDVSAHVSPVLPTHLLIVLRKQQLEETGISPVDDEFQNECDEVLKTAFAMQNGESLSLADENDEIPKMAGKMNVFCSHKPTFTSSRSDDNLSRTYQTFVYKKCQKEVLGVVEEVFDEGCSLELNFNCCDFDLTPNELDFLQRMKRHNLNFVERFKPYQEYLYNQER</sequence>
<organism evidence="1 3">
    <name type="scientific">Cuscuta epithymum</name>
    <dbReference type="NCBI Taxonomy" id="186058"/>
    <lineage>
        <taxon>Eukaryota</taxon>
        <taxon>Viridiplantae</taxon>
        <taxon>Streptophyta</taxon>
        <taxon>Embryophyta</taxon>
        <taxon>Tracheophyta</taxon>
        <taxon>Spermatophyta</taxon>
        <taxon>Magnoliopsida</taxon>
        <taxon>eudicotyledons</taxon>
        <taxon>Gunneridae</taxon>
        <taxon>Pentapetalae</taxon>
        <taxon>asterids</taxon>
        <taxon>lamiids</taxon>
        <taxon>Solanales</taxon>
        <taxon>Convolvulaceae</taxon>
        <taxon>Cuscuteae</taxon>
        <taxon>Cuscuta</taxon>
        <taxon>Cuscuta subgen. Cuscuta</taxon>
    </lineage>
</organism>
<dbReference type="Proteomes" id="UP001152523">
    <property type="component" value="Unassembled WGS sequence"/>
</dbReference>
<proteinExistence type="predicted"/>
<accession>A0AAV0D7X5</accession>
<dbReference type="InterPro" id="IPR038801">
    <property type="entry name" value="TAF1C"/>
</dbReference>
<dbReference type="EMBL" id="CAMAPF010000081">
    <property type="protein sequence ID" value="CAH9094472.1"/>
    <property type="molecule type" value="Genomic_DNA"/>
</dbReference>
<dbReference type="SUPFAM" id="SSF101908">
    <property type="entry name" value="Putative isomerase YbhE"/>
    <property type="match status" value="1"/>
</dbReference>
<evidence type="ECO:0000313" key="3">
    <source>
        <dbReference type="Proteomes" id="UP001152523"/>
    </source>
</evidence>
<comment type="caution">
    <text evidence="1">The sequence shown here is derived from an EMBL/GenBank/DDBJ whole genome shotgun (WGS) entry which is preliminary data.</text>
</comment>
<gene>
    <name evidence="1" type="ORF">CEPIT_LOCUS12899</name>
    <name evidence="2" type="ORF">CEPIT_LOCUS27344</name>
</gene>
<evidence type="ECO:0000313" key="1">
    <source>
        <dbReference type="EMBL" id="CAH9094472.1"/>
    </source>
</evidence>
<dbReference type="PANTHER" id="PTHR15319">
    <property type="entry name" value="TATA BOX-BINDING PROTEIN ASSOCIATED FACTOR RNA POLYMERASE I SUBUNIT C"/>
    <property type="match status" value="1"/>
</dbReference>
<reference evidence="1" key="1">
    <citation type="submission" date="2022-07" db="EMBL/GenBank/DDBJ databases">
        <authorList>
            <person name="Macas J."/>
            <person name="Novak P."/>
            <person name="Neumann P."/>
        </authorList>
    </citation>
    <scope>NUCLEOTIDE SEQUENCE</scope>
</reference>
<name>A0AAV0D7X5_9ASTE</name>
<dbReference type="GO" id="GO:0001164">
    <property type="term" value="F:RNA polymerase I core promoter sequence-specific DNA binding"/>
    <property type="evidence" value="ECO:0007669"/>
    <property type="project" value="TreeGrafter"/>
</dbReference>
<dbReference type="PANTHER" id="PTHR15319:SF1">
    <property type="entry name" value="TATA BOX-BINDING PROTEIN-ASSOCIATED FACTOR RNA POLYMERASE I SUBUNIT C"/>
    <property type="match status" value="1"/>
</dbReference>
<keyword evidence="3" id="KW-1185">Reference proteome</keyword>
<dbReference type="EMBL" id="CAMAPF010000941">
    <property type="protein sequence ID" value="CAH9126198.1"/>
    <property type="molecule type" value="Genomic_DNA"/>
</dbReference>
<protein>
    <submittedName>
        <fullName evidence="1">Uncharacterized protein</fullName>
    </submittedName>
</protein>
<evidence type="ECO:0000313" key="2">
    <source>
        <dbReference type="EMBL" id="CAH9126198.1"/>
    </source>
</evidence>
<dbReference type="AlphaFoldDB" id="A0AAV0D7X5"/>